<accession>A0A3M3ZMU7</accession>
<comment type="caution">
    <text evidence="3">The sequence shown here is derived from an EMBL/GenBank/DDBJ whole genome shotgun (WGS) entry which is preliminary data.</text>
</comment>
<proteinExistence type="predicted"/>
<keyword evidence="2" id="KW-1133">Transmembrane helix</keyword>
<gene>
    <name evidence="3" type="ORF">ALQ30_00955</name>
</gene>
<keyword evidence="1" id="KW-0175">Coiled coil</keyword>
<reference evidence="3 4" key="1">
    <citation type="submission" date="2018-08" db="EMBL/GenBank/DDBJ databases">
        <title>Recombination of ecologically and evolutionarily significant loci maintains genetic cohesion in the Pseudomonas syringae species complex.</title>
        <authorList>
            <person name="Dillon M."/>
            <person name="Thakur S."/>
            <person name="Almeida R.N.D."/>
            <person name="Weir B.S."/>
            <person name="Guttman D.S."/>
        </authorList>
    </citation>
    <scope>NUCLEOTIDE SEQUENCE [LARGE SCALE GENOMIC DNA]</scope>
    <source>
        <strain evidence="3 4">ICMP 3706</strain>
    </source>
</reference>
<keyword evidence="2" id="KW-0472">Membrane</keyword>
<feature type="transmembrane region" description="Helical" evidence="2">
    <location>
        <begin position="40"/>
        <end position="63"/>
    </location>
</feature>
<dbReference type="EMBL" id="RBQE01000596">
    <property type="protein sequence ID" value="RMO95931.1"/>
    <property type="molecule type" value="Genomic_DNA"/>
</dbReference>
<evidence type="ECO:0000313" key="3">
    <source>
        <dbReference type="EMBL" id="RMO95931.1"/>
    </source>
</evidence>
<dbReference type="Proteomes" id="UP000281604">
    <property type="component" value="Unassembled WGS sequence"/>
</dbReference>
<keyword evidence="2" id="KW-0812">Transmembrane</keyword>
<evidence type="ECO:0000313" key="4">
    <source>
        <dbReference type="Proteomes" id="UP000281604"/>
    </source>
</evidence>
<dbReference type="AlphaFoldDB" id="A0A3M3ZMU7"/>
<feature type="coiled-coil region" evidence="1">
    <location>
        <begin position="5"/>
        <end position="32"/>
    </location>
</feature>
<evidence type="ECO:0000256" key="1">
    <source>
        <dbReference type="SAM" id="Coils"/>
    </source>
</evidence>
<sequence length="65" mass="7425">MMLQNNRHNLELEKLQLECRKLVAETRKLLSEDKKLKREAFWYPFLVGAGLITAGSAVLKLLAPS</sequence>
<name>A0A3M3ZMU7_9PSED</name>
<evidence type="ECO:0000256" key="2">
    <source>
        <dbReference type="SAM" id="Phobius"/>
    </source>
</evidence>
<organism evidence="3 4">
    <name type="scientific">Pseudomonas syringae pv. persicae</name>
    <dbReference type="NCBI Taxonomy" id="237306"/>
    <lineage>
        <taxon>Bacteria</taxon>
        <taxon>Pseudomonadati</taxon>
        <taxon>Pseudomonadota</taxon>
        <taxon>Gammaproteobacteria</taxon>
        <taxon>Pseudomonadales</taxon>
        <taxon>Pseudomonadaceae</taxon>
        <taxon>Pseudomonas</taxon>
    </lineage>
</organism>
<protein>
    <submittedName>
        <fullName evidence="3">Phage associated protein</fullName>
    </submittedName>
</protein>